<feature type="binding site" evidence="7">
    <location>
        <position position="286"/>
    </location>
    <ligand>
        <name>Zn(2+)</name>
        <dbReference type="ChEBI" id="CHEBI:29105"/>
        <label>3</label>
    </ligand>
</feature>
<evidence type="ECO:0000259" key="3">
    <source>
        <dbReference type="PROSITE" id="PS50157"/>
    </source>
</evidence>
<sequence length="1083" mass="120939">MSPLSGLTTHNRPTAQGGPIRMGENSGSDFGGGVWFRAPVRLSRVSVGSQTSPSDWVDLVSWNFHFLPGSKSNARGVDPASRHGVDLYSKNDQVDLVAQNLPSKLSPDSAENDLAVLANLEFYRSDLHGYDGVHFSAIREGLSGLPEVYEQLAPQPCAGDSSHSSLPRDAKLFVLEQRSSEEESEDAPKTSPPTPGEPGEQAPEETVTVTVPDKNPPCPCCGTRINSVLGLIEHLKGSHGKKRICFRCVKCGKEGTNYHSVVCHFPKCRGPETEAAPAGEWICEVCGRDFQTKIGLGQHKRHAHPLLRNQERIAASHPKETSNRGAHKRCWTKEEEEMLIKLEAQFEGHKNINKLIAEHITTKTNKQISDKRRLLPRKPDKEVEEEPAVSTRTRRAAAGLRKEPGVSHQCQAVAEDNGPGRSLLPGKPAAGKKTMDEISHRPDKGNGRRGAIKQQGAGQLQAHYHRTLGERLSAGAINTFPQAFKQLMEGREMQTTINQSAQDCFGCLESISQIRTATRDKNNKGAREKQPKRPFQKWMKDRAIKKGDYLRFQRLFHLDRGKLARIILDDIEALSCDIPPSEIYSVFKDRWETPGNFKSLGEFQSNGKADNSAFRDLITAKEIEKNVQEMSKGSAPGPDGITLGDIKKMDPEYSLTAEIFNLWLTSGKIPDMVRGCRTVLIPKSTEPERLKDTNNWRPITIGSILLRLFSRIVTARLSKACPLNPRQRGFIRAAGCSENLKLLQSVMRSAKKEHRPLGVVFVDFAKAFDTISHQHIIHALQQREVDPHIIGLVSNTYKDTSTYITVKKNTHTDEIHFRVGVKQGDPMSPLLFNLAMDPLLCKLEESGKGYHRGRNSITAMAFADDLVLLSDSWENMKTNIKILETFCNLTGLRTQGVKCHGFYIKPTKDSYTVNDCAAWTINGTPLKMIDPGETEKYLGLQIDPWTGIAKSNLSTKLEYWLQRIDQAPLKPLQRIDILKTYAIPRLTYLADHSELKAGFLESLDQKIRTTVKDWLHLPSCTCDAILYSSTKDGGLGITKLAGLIPSVQARRLHRIAQSSDETMKMFLEKDRMEQMYKKLWIQA</sequence>
<feature type="binding site" evidence="7">
    <location>
        <position position="251"/>
    </location>
    <ligand>
        <name>Zn(2+)</name>
        <dbReference type="ChEBI" id="CHEBI:29105"/>
        <label>2</label>
    </ligand>
</feature>
<feature type="domain" description="C2H2-type" evidence="3">
    <location>
        <begin position="281"/>
        <end position="309"/>
    </location>
</feature>
<feature type="region of interest" description="Disordered" evidence="2">
    <location>
        <begin position="177"/>
        <end position="211"/>
    </location>
</feature>
<dbReference type="AlphaFoldDB" id="A0A803VHT8"/>
<dbReference type="PROSITE" id="PS00028">
    <property type="entry name" value="ZINC_FINGER_C2H2_1"/>
    <property type="match status" value="2"/>
</dbReference>
<dbReference type="CDD" id="cd01650">
    <property type="entry name" value="RT_nLTR_like"/>
    <property type="match status" value="1"/>
</dbReference>
<dbReference type="PANTHER" id="PTHR19446">
    <property type="entry name" value="REVERSE TRANSCRIPTASES"/>
    <property type="match status" value="1"/>
</dbReference>
<dbReference type="InterPro" id="IPR001005">
    <property type="entry name" value="SANT/Myb"/>
</dbReference>
<dbReference type="Ensembl" id="ENSFALT00000045476.1">
    <property type="protein sequence ID" value="ENSFALP00000022294.1"/>
    <property type="gene ID" value="ENSFALG00000024315.1"/>
</dbReference>
<feature type="compositionally biased region" description="Basic and acidic residues" evidence="2">
    <location>
        <begin position="433"/>
        <end position="446"/>
    </location>
</feature>
<dbReference type="GO" id="GO:0008270">
    <property type="term" value="F:zinc ion binding"/>
    <property type="evidence" value="ECO:0007669"/>
    <property type="project" value="UniProtKB-KW"/>
</dbReference>
<dbReference type="Gene3D" id="1.10.10.60">
    <property type="entry name" value="Homeodomain-like"/>
    <property type="match status" value="1"/>
</dbReference>
<organism evidence="5 6">
    <name type="scientific">Ficedula albicollis</name>
    <name type="common">Collared flycatcher</name>
    <name type="synonym">Muscicapa albicollis</name>
    <dbReference type="NCBI Taxonomy" id="59894"/>
    <lineage>
        <taxon>Eukaryota</taxon>
        <taxon>Metazoa</taxon>
        <taxon>Chordata</taxon>
        <taxon>Craniata</taxon>
        <taxon>Vertebrata</taxon>
        <taxon>Euteleostomi</taxon>
        <taxon>Archelosauria</taxon>
        <taxon>Archosauria</taxon>
        <taxon>Dinosauria</taxon>
        <taxon>Saurischia</taxon>
        <taxon>Theropoda</taxon>
        <taxon>Coelurosauria</taxon>
        <taxon>Aves</taxon>
        <taxon>Neognathae</taxon>
        <taxon>Neoaves</taxon>
        <taxon>Telluraves</taxon>
        <taxon>Australaves</taxon>
        <taxon>Passeriformes</taxon>
        <taxon>Muscicapidae</taxon>
        <taxon>Ficedula</taxon>
    </lineage>
</organism>
<feature type="binding site" evidence="7">
    <location>
        <position position="763"/>
    </location>
    <ligand>
        <name>Mg(2+)</name>
        <dbReference type="ChEBI" id="CHEBI:18420"/>
    </ligand>
</feature>
<proteinExistence type="evidence at protein level"/>
<feature type="binding site" evidence="7">
    <location>
        <position position="299"/>
    </location>
    <ligand>
        <name>Zn(2+)</name>
        <dbReference type="ChEBI" id="CHEBI:29105"/>
        <label>3</label>
    </ligand>
</feature>
<keyword evidence="7" id="KW-0479">Metal-binding</keyword>
<reference evidence="7" key="1">
    <citation type="journal article" date="2025" name="Nat. Commun.">
        <title>Structure and biochemistry-guided engineering of an all-RNA system for DNA insertion with R2 retrotransposons.</title>
        <authorList>
            <person name="Edmonds K.K."/>
            <person name="Wilkinson M.E."/>
            <person name="Strebinger D."/>
            <person name="Chen H."/>
            <person name="Lash B."/>
            <person name="Schaefer C.C."/>
            <person name="Zhu S."/>
            <person name="Liu D."/>
            <person name="Zilberzwige-Tal S."/>
            <person name="Ladha A."/>
            <person name="Walsh M.L."/>
            <person name="Frangieh C.J."/>
            <person name="Vaz Reay N.A."/>
            <person name="Macrae R.K."/>
            <person name="Wang X."/>
            <person name="Zhang F."/>
        </authorList>
    </citation>
    <scope>STRUCTURE BY ELECTRON MICROSCOPY (3.20 ANGSTROMS) IN COMPLEX WITH MG(2+); ZN(2+) AND DTTP</scope>
</reference>
<feature type="region of interest" description="Disordered" evidence="2">
    <location>
        <begin position="1"/>
        <end position="25"/>
    </location>
</feature>
<feature type="compositionally biased region" description="Polar residues" evidence="2">
    <location>
        <begin position="1"/>
        <end position="14"/>
    </location>
</feature>
<dbReference type="GeneTree" id="ENSGT00400000024060"/>
<protein>
    <recommendedName>
        <fullName evidence="8">Reverse transcriptase domain-containing protein</fullName>
    </recommendedName>
</protein>
<feature type="binding site" evidence="7">
    <location>
        <position position="264"/>
    </location>
    <ligand>
        <name>Zn(2+)</name>
        <dbReference type="ChEBI" id="CHEBI:29105"/>
        <label>2</label>
    </ligand>
</feature>
<feature type="binding site" evidence="7">
    <location>
        <position position="895"/>
    </location>
    <ligand>
        <name>dTTP</name>
        <dbReference type="ChEBI" id="CHEBI:37568"/>
    </ligand>
</feature>
<keyword evidence="7" id="KW-0862">Zinc</keyword>
<dbReference type="InterPro" id="IPR013087">
    <property type="entry name" value="Znf_C2H2_type"/>
</dbReference>
<feature type="binding site" evidence="7">
    <location>
        <position position="766"/>
    </location>
    <ligand>
        <name>dTTP</name>
        <dbReference type="ChEBI" id="CHEBI:37568"/>
    </ligand>
</feature>
<keyword evidence="7" id="KW-0547">Nucleotide-binding</keyword>
<dbReference type="InterPro" id="IPR000477">
    <property type="entry name" value="RT_dom"/>
</dbReference>
<keyword evidence="6" id="KW-1185">Reference proteome</keyword>
<feature type="binding site" evidence="7">
    <location>
        <position position="683"/>
    </location>
    <ligand>
        <name>dTTP</name>
        <dbReference type="ChEBI" id="CHEBI:37568"/>
    </ligand>
</feature>
<dbReference type="PROSITE" id="PS50157">
    <property type="entry name" value="ZINC_FINGER_C2H2_2"/>
    <property type="match status" value="1"/>
</dbReference>
<dbReference type="PROSITE" id="PS50878">
    <property type="entry name" value="RT_POL"/>
    <property type="match status" value="1"/>
</dbReference>
<accession>A0A803VHT8</accession>
<reference evidence="5" key="3">
    <citation type="submission" date="2025-09" db="UniProtKB">
        <authorList>
            <consortium name="Ensembl"/>
        </authorList>
    </citation>
    <scope>IDENTIFICATION</scope>
</reference>
<dbReference type="CDD" id="cd00167">
    <property type="entry name" value="SANT"/>
    <property type="match status" value="1"/>
</dbReference>
<feature type="binding site" evidence="7">
    <location>
        <position position="898"/>
    </location>
    <ligand>
        <name>dTTP</name>
        <dbReference type="ChEBI" id="CHEBI:37568"/>
    </ligand>
</feature>
<keyword evidence="7" id="KW-0002">3D-structure</keyword>
<evidence type="ECO:0000313" key="5">
    <source>
        <dbReference type="Ensembl" id="ENSFALP00000022294.1"/>
    </source>
</evidence>
<feature type="binding site" evidence="7">
    <location>
        <position position="239"/>
    </location>
    <ligand>
        <name>Zn(2+)</name>
        <dbReference type="ChEBI" id="CHEBI:29105"/>
        <label>1</label>
    </ligand>
</feature>
<feature type="binding site" evidence="7">
    <location>
        <position position="218"/>
    </location>
    <ligand>
        <name>Zn(2+)</name>
        <dbReference type="ChEBI" id="CHEBI:29105"/>
        <label>1</label>
    </ligand>
</feature>
<evidence type="ECO:0008006" key="8">
    <source>
        <dbReference type="Google" id="ProtNLM"/>
    </source>
</evidence>
<feature type="compositionally biased region" description="Basic and acidic residues" evidence="2">
    <location>
        <begin position="368"/>
        <end position="381"/>
    </location>
</feature>
<dbReference type="Proteomes" id="UP000016665">
    <property type="component" value="Unplaced"/>
</dbReference>
<dbReference type="InterPro" id="IPR043502">
    <property type="entry name" value="DNA/RNA_pol_sf"/>
</dbReference>
<name>A0A803VHT8_FICAL</name>
<feature type="binding site" evidence="7">
    <location>
        <position position="864"/>
    </location>
    <ligand>
        <name>Mg(2+)</name>
        <dbReference type="ChEBI" id="CHEBI:18420"/>
    </ligand>
</feature>
<dbReference type="SUPFAM" id="SSF56672">
    <property type="entry name" value="DNA/RNA polymerases"/>
    <property type="match status" value="1"/>
</dbReference>
<evidence type="ECO:0000259" key="4">
    <source>
        <dbReference type="PROSITE" id="PS50878"/>
    </source>
</evidence>
<feature type="binding site" evidence="7">
    <location>
        <position position="248"/>
    </location>
    <ligand>
        <name>Zn(2+)</name>
        <dbReference type="ChEBI" id="CHEBI:29105"/>
        <label>2</label>
    </ligand>
</feature>
<dbReference type="Pfam" id="PF00078">
    <property type="entry name" value="RVT_1"/>
    <property type="match status" value="1"/>
</dbReference>
<feature type="region of interest" description="Disordered" evidence="2">
    <location>
        <begin position="367"/>
        <end position="460"/>
    </location>
</feature>
<feature type="binding site" evidence="7">
    <location>
        <position position="304"/>
    </location>
    <ligand>
        <name>Zn(2+)</name>
        <dbReference type="ChEBI" id="CHEBI:29105"/>
        <label>3</label>
    </ligand>
</feature>
<evidence type="ECO:0000256" key="2">
    <source>
        <dbReference type="SAM" id="MobiDB-lite"/>
    </source>
</evidence>
<feature type="binding site" evidence="7">
    <location>
        <position position="283"/>
    </location>
    <ligand>
        <name>Zn(2+)</name>
        <dbReference type="ChEBI" id="CHEBI:29105"/>
        <label>3</label>
    </ligand>
</feature>
<feature type="binding site" evidence="7">
    <location>
        <position position="234"/>
    </location>
    <ligand>
        <name>Zn(2+)</name>
        <dbReference type="ChEBI" id="CHEBI:29105"/>
        <label>1</label>
    </ligand>
</feature>
<keyword evidence="1" id="KW-0863">Zinc-finger</keyword>
<dbReference type="SMART" id="SM00355">
    <property type="entry name" value="ZnF_C2H2"/>
    <property type="match status" value="2"/>
</dbReference>
<feature type="binding site" evidence="7">
    <location>
        <position position="268"/>
    </location>
    <ligand>
        <name>Zn(2+)</name>
        <dbReference type="ChEBI" id="CHEBI:29105"/>
        <label>2</label>
    </ligand>
</feature>
<feature type="binding site" evidence="7">
    <location>
        <position position="697"/>
    </location>
    <ligand>
        <name>dTTP</name>
        <dbReference type="ChEBI" id="CHEBI:37568"/>
    </ligand>
</feature>
<evidence type="ECO:0000313" key="6">
    <source>
        <dbReference type="Proteomes" id="UP000016665"/>
    </source>
</evidence>
<feature type="domain" description="Reverse transcriptase" evidence="4">
    <location>
        <begin position="662"/>
        <end position="942"/>
    </location>
</feature>
<feature type="binding site" evidence="7">
    <location>
        <position position="768"/>
    </location>
    <ligand>
        <name>dTTP</name>
        <dbReference type="ChEBI" id="CHEBI:37568"/>
    </ligand>
</feature>
<dbReference type="PDB" id="9DOU">
    <property type="method" value="EM"/>
    <property type="resolution" value="3.20 A"/>
    <property type="chains" value="A=1-1083"/>
</dbReference>
<evidence type="ECO:0000256" key="1">
    <source>
        <dbReference type="PROSITE-ProRule" id="PRU00042"/>
    </source>
</evidence>
<evidence type="ECO:0007829" key="7">
    <source>
        <dbReference type="PDB" id="9DOU"/>
    </source>
</evidence>
<feature type="binding site" evidence="7">
    <location>
        <position position="767"/>
    </location>
    <ligand>
        <name>dTTP</name>
        <dbReference type="ChEBI" id="CHEBI:37568"/>
    </ligand>
</feature>
<reference evidence="5" key="2">
    <citation type="submission" date="2025-08" db="UniProtKB">
        <authorList>
            <consortium name="Ensembl"/>
        </authorList>
    </citation>
    <scope>IDENTIFICATION</scope>
</reference>